<dbReference type="Proteomes" id="UP000886653">
    <property type="component" value="Unassembled WGS sequence"/>
</dbReference>
<name>A0A9P6TGU4_9BASI</name>
<organism evidence="3 4">
    <name type="scientific">Cronartium quercuum f. sp. fusiforme G11</name>
    <dbReference type="NCBI Taxonomy" id="708437"/>
    <lineage>
        <taxon>Eukaryota</taxon>
        <taxon>Fungi</taxon>
        <taxon>Dikarya</taxon>
        <taxon>Basidiomycota</taxon>
        <taxon>Pucciniomycotina</taxon>
        <taxon>Pucciniomycetes</taxon>
        <taxon>Pucciniales</taxon>
        <taxon>Coleosporiaceae</taxon>
        <taxon>Cronartium</taxon>
    </lineage>
</organism>
<keyword evidence="4" id="KW-1185">Reference proteome</keyword>
<gene>
    <name evidence="3" type="ORF">CROQUDRAFT_86469</name>
</gene>
<feature type="region of interest" description="Disordered" evidence="1">
    <location>
        <begin position="91"/>
        <end position="129"/>
    </location>
</feature>
<accession>A0A9P6TGU4</accession>
<evidence type="ECO:0000256" key="2">
    <source>
        <dbReference type="SAM" id="SignalP"/>
    </source>
</evidence>
<keyword evidence="2" id="KW-0732">Signal</keyword>
<feature type="signal peptide" evidence="2">
    <location>
        <begin position="1"/>
        <end position="16"/>
    </location>
</feature>
<evidence type="ECO:0000256" key="1">
    <source>
        <dbReference type="SAM" id="MobiDB-lite"/>
    </source>
</evidence>
<dbReference type="EMBL" id="MU167211">
    <property type="protein sequence ID" value="KAG0151822.1"/>
    <property type="molecule type" value="Genomic_DNA"/>
</dbReference>
<feature type="chain" id="PRO_5040282535" evidence="2">
    <location>
        <begin position="17"/>
        <end position="142"/>
    </location>
</feature>
<proteinExistence type="predicted"/>
<protein>
    <submittedName>
        <fullName evidence="3">Uncharacterized protein</fullName>
    </submittedName>
</protein>
<evidence type="ECO:0000313" key="4">
    <source>
        <dbReference type="Proteomes" id="UP000886653"/>
    </source>
</evidence>
<dbReference type="AlphaFoldDB" id="A0A9P6TGU4"/>
<reference evidence="3" key="1">
    <citation type="submission" date="2013-11" db="EMBL/GenBank/DDBJ databases">
        <title>Genome sequence of the fusiform rust pathogen reveals effectors for host alternation and coevolution with pine.</title>
        <authorList>
            <consortium name="DOE Joint Genome Institute"/>
            <person name="Smith K."/>
            <person name="Pendleton A."/>
            <person name="Kubisiak T."/>
            <person name="Anderson C."/>
            <person name="Salamov A."/>
            <person name="Aerts A."/>
            <person name="Riley R."/>
            <person name="Clum A."/>
            <person name="Lindquist E."/>
            <person name="Ence D."/>
            <person name="Campbell M."/>
            <person name="Kronenberg Z."/>
            <person name="Feau N."/>
            <person name="Dhillon B."/>
            <person name="Hamelin R."/>
            <person name="Burleigh J."/>
            <person name="Smith J."/>
            <person name="Yandell M."/>
            <person name="Nelson C."/>
            <person name="Grigoriev I."/>
            <person name="Davis J."/>
        </authorList>
    </citation>
    <scope>NUCLEOTIDE SEQUENCE</scope>
    <source>
        <strain evidence="3">G11</strain>
    </source>
</reference>
<sequence>MLHALLHALLLAVSHALSLAVSLALCSQEVPVGTVKSTTFWFSSPKKTRKPFPPISDQYLTLPTIYATLREPSNHLSTTFNLPVCGRPTSSPNWIPPHRLEPDPDQDEQTFSLSPVRQENTPLLSTHDSCLPSSSLVGISDK</sequence>
<evidence type="ECO:0000313" key="3">
    <source>
        <dbReference type="EMBL" id="KAG0151822.1"/>
    </source>
</evidence>
<feature type="compositionally biased region" description="Polar residues" evidence="1">
    <location>
        <begin position="109"/>
        <end position="129"/>
    </location>
</feature>
<comment type="caution">
    <text evidence="3">The sequence shown here is derived from an EMBL/GenBank/DDBJ whole genome shotgun (WGS) entry which is preliminary data.</text>
</comment>